<reference evidence="1 3" key="2">
    <citation type="journal article" date="2011" name="PLoS Biol.">
        <title>Modernizing reference genome assemblies.</title>
        <authorList>
            <person name="Church D.M."/>
            <person name="Schneider V.A."/>
            <person name="Graves T."/>
            <person name="Auger K."/>
            <person name="Cunningham F."/>
            <person name="Bouk N."/>
            <person name="Chen H.C."/>
            <person name="Agarwala R."/>
            <person name="McLaren W.M."/>
            <person name="Ritchie G.R."/>
            <person name="Albracht D."/>
            <person name="Kremitzki M."/>
            <person name="Rock S."/>
            <person name="Kotkiewicz H."/>
            <person name="Kremitzki C."/>
            <person name="Wollam A."/>
            <person name="Trani L."/>
            <person name="Fulton L."/>
            <person name="Fulton R."/>
            <person name="Matthews L."/>
            <person name="Whitehead S."/>
            <person name="Chow W."/>
            <person name="Torrance J."/>
            <person name="Dunn M."/>
            <person name="Harden G."/>
            <person name="Threadgold G."/>
            <person name="Wood J."/>
            <person name="Collins J."/>
            <person name="Heath P."/>
            <person name="Griffiths G."/>
            <person name="Pelan S."/>
            <person name="Grafham D."/>
            <person name="Eichler E.E."/>
            <person name="Weinstock G."/>
            <person name="Mardis E.R."/>
            <person name="Wilson R.K."/>
            <person name="Howe K."/>
            <person name="Flicek P."/>
            <person name="Hubbard T."/>
        </authorList>
    </citation>
    <scope>NUCLEOTIDE SEQUENCE [LARGE SCALE GENOMIC DNA]</scope>
    <source>
        <strain evidence="1 3">C57BL/6J</strain>
    </source>
</reference>
<sequence length="36" mass="4103">MTTLRAFTCDDLFRFNNITLRTGQSISSSLKHLAEN</sequence>
<dbReference type="Antibodypedia" id="24668">
    <property type="antibodies" value="140 antibodies from 26 providers"/>
</dbReference>
<dbReference type="Proteomes" id="UP000000589">
    <property type="component" value="Chromosome 2"/>
</dbReference>
<protein>
    <submittedName>
        <fullName evidence="1">N(alpha)-acetyltransferase 20, NatB catalytic subunit</fullName>
    </submittedName>
</protein>
<reference evidence="1" key="3">
    <citation type="submission" date="2025-08" db="UniProtKB">
        <authorList>
            <consortium name="Ensembl"/>
        </authorList>
    </citation>
    <scope>IDENTIFICATION</scope>
    <source>
        <strain evidence="1">C57BL/6J</strain>
    </source>
</reference>
<dbReference type="AlphaFoldDB" id="E9PYH1"/>
<dbReference type="HOGENOM" id="CLU_3359487_0_0_1"/>
<dbReference type="SwissPalm" id="E9PYH1"/>
<proteinExistence type="predicted"/>
<dbReference type="AGR" id="MGI:1915127"/>
<dbReference type="GeneTree" id="ENSGT00550000075046"/>
<keyword evidence="3" id="KW-1185">Reference proteome</keyword>
<dbReference type="MGI" id="MGI:1915127">
    <property type="gene designation" value="Naa20"/>
</dbReference>
<evidence type="ECO:0000313" key="2">
    <source>
        <dbReference type="MGI" id="MGI:1915127"/>
    </source>
</evidence>
<dbReference type="PeptideAtlas" id="E9PYH1"/>
<accession>E9PYH1</accession>
<name>E9PYH1_MOUSE</name>
<evidence type="ECO:0000313" key="3">
    <source>
        <dbReference type="Proteomes" id="UP000000589"/>
    </source>
</evidence>
<reference evidence="1 3" key="1">
    <citation type="journal article" date="2009" name="PLoS Biol.">
        <title>Lineage-specific biology revealed by a finished genome assembly of the mouse.</title>
        <authorList>
            <consortium name="Mouse Genome Sequencing Consortium"/>
            <person name="Church D.M."/>
            <person name="Goodstadt L."/>
            <person name="Hillier L.W."/>
            <person name="Zody M.C."/>
            <person name="Goldstein S."/>
            <person name="She X."/>
            <person name="Bult C.J."/>
            <person name="Agarwala R."/>
            <person name="Cherry J.L."/>
            <person name="DiCuccio M."/>
            <person name="Hlavina W."/>
            <person name="Kapustin Y."/>
            <person name="Meric P."/>
            <person name="Maglott D."/>
            <person name="Birtle Z."/>
            <person name="Marques A.C."/>
            <person name="Graves T."/>
            <person name="Zhou S."/>
            <person name="Teague B."/>
            <person name="Potamousis K."/>
            <person name="Churas C."/>
            <person name="Place M."/>
            <person name="Herschleb J."/>
            <person name="Runnheim R."/>
            <person name="Forrest D."/>
            <person name="Amos-Landgraf J."/>
            <person name="Schwartz D.C."/>
            <person name="Cheng Z."/>
            <person name="Lindblad-Toh K."/>
            <person name="Eichler E.E."/>
            <person name="Ponting C.P."/>
        </authorList>
    </citation>
    <scope>NUCLEOTIDE SEQUENCE [LARGE SCALE GENOMIC DNA]</scope>
    <source>
        <strain evidence="1 3">C57BL/6J</strain>
    </source>
</reference>
<reference evidence="1" key="4">
    <citation type="submission" date="2025-09" db="UniProtKB">
        <authorList>
            <consortium name="Ensembl"/>
        </authorList>
    </citation>
    <scope>IDENTIFICATION</scope>
    <source>
        <strain evidence="1">C57BL/6J</strain>
    </source>
</reference>
<dbReference type="ExpressionAtlas" id="E9PYH1">
    <property type="expression patterns" value="baseline and differential"/>
</dbReference>
<organism evidence="1 3">
    <name type="scientific">Mus musculus</name>
    <name type="common">Mouse</name>
    <dbReference type="NCBI Taxonomy" id="10090"/>
    <lineage>
        <taxon>Eukaryota</taxon>
        <taxon>Metazoa</taxon>
        <taxon>Chordata</taxon>
        <taxon>Craniata</taxon>
        <taxon>Vertebrata</taxon>
        <taxon>Euteleostomi</taxon>
        <taxon>Mammalia</taxon>
        <taxon>Eutheria</taxon>
        <taxon>Euarchontoglires</taxon>
        <taxon>Glires</taxon>
        <taxon>Rodentia</taxon>
        <taxon>Myomorpha</taxon>
        <taxon>Muroidea</taxon>
        <taxon>Muridae</taxon>
        <taxon>Murinae</taxon>
        <taxon>Mus</taxon>
        <taxon>Mus</taxon>
    </lineage>
</organism>
<gene>
    <name evidence="1 2" type="primary">Naa20</name>
</gene>
<dbReference type="ProteomicsDB" id="373698"/>
<evidence type="ECO:0000313" key="1">
    <source>
        <dbReference type="Ensembl" id="ENSMUSP00000129127.2"/>
    </source>
</evidence>
<dbReference type="Bgee" id="ENSMUSG00000002728">
    <property type="expression patterns" value="Expressed in embryonic facial prominence and 68 other cell types or tissues"/>
</dbReference>
<dbReference type="VEuPathDB" id="HostDB:ENSMUSG00000002728"/>
<dbReference type="Ensembl" id="ENSMUST00000165635.2">
    <property type="protein sequence ID" value="ENSMUSP00000129127.2"/>
    <property type="gene ID" value="ENSMUSG00000002728.15"/>
</dbReference>